<feature type="modified residue" description="N6-(pyridoxal phosphate)lysine" evidence="11">
    <location>
        <position position="211"/>
    </location>
</feature>
<dbReference type="PANTHER" id="PTHR42885:SF2">
    <property type="entry name" value="HISTIDINOL-PHOSPHATE AMINOTRANSFERASE"/>
    <property type="match status" value="1"/>
</dbReference>
<dbReference type="NCBIfam" id="TIGR01141">
    <property type="entry name" value="hisC"/>
    <property type="match status" value="1"/>
</dbReference>
<dbReference type="GO" id="GO:0000105">
    <property type="term" value="P:L-histidine biosynthetic process"/>
    <property type="evidence" value="ECO:0007669"/>
    <property type="project" value="UniProtKB-UniRule"/>
</dbReference>
<dbReference type="SUPFAM" id="SSF53383">
    <property type="entry name" value="PLP-dependent transferases"/>
    <property type="match status" value="1"/>
</dbReference>
<feature type="domain" description="Aminotransferase class I/classII large" evidence="12">
    <location>
        <begin position="46"/>
        <end position="346"/>
    </location>
</feature>
<evidence type="ECO:0000256" key="2">
    <source>
        <dbReference type="ARBA" id="ARBA00005011"/>
    </source>
</evidence>
<dbReference type="GO" id="GO:0030170">
    <property type="term" value="F:pyridoxal phosphate binding"/>
    <property type="evidence" value="ECO:0007669"/>
    <property type="project" value="InterPro"/>
</dbReference>
<dbReference type="PaxDb" id="880073-Calab_3457"/>
<dbReference type="eggNOG" id="COG0079">
    <property type="taxonomic scope" value="Bacteria"/>
</dbReference>
<reference evidence="13 16" key="2">
    <citation type="submission" date="2016-11" db="EMBL/GenBank/DDBJ databases">
        <title>Genomic analysis of Caldithrix abyssi and proposal of a novel bacterial phylum Caldithrichaeota.</title>
        <authorList>
            <person name="Kublanov I."/>
            <person name="Sigalova O."/>
            <person name="Gavrilov S."/>
            <person name="Lebedinsky A."/>
            <person name="Ivanova N."/>
            <person name="Daum C."/>
            <person name="Reddy T."/>
            <person name="Klenk H.P."/>
            <person name="Goker M."/>
            <person name="Reva O."/>
            <person name="Miroshnichenko M."/>
            <person name="Kyprides N."/>
            <person name="Woyke T."/>
            <person name="Gelfand M."/>
        </authorList>
    </citation>
    <scope>NUCLEOTIDE SEQUENCE [LARGE SCALE GENOMIC DNA]</scope>
    <source>
        <strain evidence="13 16">LF13</strain>
    </source>
</reference>
<keyword evidence="7 11" id="KW-0808">Transferase</keyword>
<evidence type="ECO:0000259" key="12">
    <source>
        <dbReference type="Pfam" id="PF00155"/>
    </source>
</evidence>
<protein>
    <recommendedName>
        <fullName evidence="11">Histidinol-phosphate aminotransferase</fullName>
        <ecNumber evidence="11">2.6.1.9</ecNumber>
    </recommendedName>
    <alternativeName>
        <fullName evidence="11">Imidazole acetol-phosphate transaminase</fullName>
    </alternativeName>
</protein>
<dbReference type="EMBL" id="CP018099">
    <property type="protein sequence ID" value="APF19129.1"/>
    <property type="molecule type" value="Genomic_DNA"/>
</dbReference>
<evidence type="ECO:0000313" key="13">
    <source>
        <dbReference type="EMBL" id="APF19129.1"/>
    </source>
</evidence>
<evidence type="ECO:0000256" key="10">
    <source>
        <dbReference type="ARBA" id="ARBA00047481"/>
    </source>
</evidence>
<evidence type="ECO:0000256" key="8">
    <source>
        <dbReference type="ARBA" id="ARBA00022898"/>
    </source>
</evidence>
<dbReference type="EC" id="2.6.1.9" evidence="11"/>
<dbReference type="GO" id="GO:0004400">
    <property type="term" value="F:histidinol-phosphate transaminase activity"/>
    <property type="evidence" value="ECO:0007669"/>
    <property type="project" value="UniProtKB-UniRule"/>
</dbReference>
<dbReference type="Proteomes" id="UP000183868">
    <property type="component" value="Chromosome"/>
</dbReference>
<dbReference type="EMBL" id="CM001402">
    <property type="protein sequence ID" value="EHO43056.1"/>
    <property type="molecule type" value="Genomic_DNA"/>
</dbReference>
<dbReference type="CDD" id="cd00609">
    <property type="entry name" value="AAT_like"/>
    <property type="match status" value="1"/>
</dbReference>
<reference evidence="14 15" key="1">
    <citation type="submission" date="2011-09" db="EMBL/GenBank/DDBJ databases">
        <title>The permanent draft genome of Caldithrix abyssi DSM 13497.</title>
        <authorList>
            <consortium name="US DOE Joint Genome Institute (JGI-PGF)"/>
            <person name="Lucas S."/>
            <person name="Han J."/>
            <person name="Lapidus A."/>
            <person name="Bruce D."/>
            <person name="Goodwin L."/>
            <person name="Pitluck S."/>
            <person name="Peters L."/>
            <person name="Kyrpides N."/>
            <person name="Mavromatis K."/>
            <person name="Ivanova N."/>
            <person name="Mikhailova N."/>
            <person name="Chertkov O."/>
            <person name="Detter J.C."/>
            <person name="Tapia R."/>
            <person name="Han C."/>
            <person name="Land M."/>
            <person name="Hauser L."/>
            <person name="Markowitz V."/>
            <person name="Cheng J.-F."/>
            <person name="Hugenholtz P."/>
            <person name="Woyke T."/>
            <person name="Wu D."/>
            <person name="Spring S."/>
            <person name="Brambilla E."/>
            <person name="Klenk H.-P."/>
            <person name="Eisen J.A."/>
        </authorList>
    </citation>
    <scope>NUCLEOTIDE SEQUENCE [LARGE SCALE GENOMIC DNA]</scope>
    <source>
        <strain evidence="14 15">DSM 13497</strain>
    </source>
</reference>
<keyword evidence="15" id="KW-1185">Reference proteome</keyword>
<sequence>MTFNPDKLVRENIKRLKPYTSARDEFSGAAMVFLDANENAYGAPLTQSVLNRYPDPYQKKLKEKIASWLGVKSEQIFLGNGSDEAIDLLLRVFGQPAKDAVLVMPPTYGMYTVSAQINDLKVVEAPLTPDFEMDREVVERTLSGQVKLVFVCSPNNPTGNVFPQEDIVWLLENSGKIVIVDEAYIDFAPDKSVLSLINRYPNLVVLRTFSKAWGSATIRLGMAFADPKIIHWLNKIKMPYNVNGLTQKVALDLLENVDQKNEQLAKILAQRRWLKENLEKLKIVQKVFSSDANFLLVRFERAREAYRFLMEGGIIVRDRTNQLHCENCLRITVGTEEENRKLIERLEEFELKCASV</sequence>
<dbReference type="InParanoid" id="H1XWT0"/>
<dbReference type="FunCoup" id="H1XWT0">
    <property type="interactions" value="462"/>
</dbReference>
<comment type="catalytic activity">
    <reaction evidence="10 11">
        <text>L-histidinol phosphate + 2-oxoglutarate = 3-(imidazol-4-yl)-2-oxopropyl phosphate + L-glutamate</text>
        <dbReference type="Rhea" id="RHEA:23744"/>
        <dbReference type="ChEBI" id="CHEBI:16810"/>
        <dbReference type="ChEBI" id="CHEBI:29985"/>
        <dbReference type="ChEBI" id="CHEBI:57766"/>
        <dbReference type="ChEBI" id="CHEBI:57980"/>
        <dbReference type="EC" id="2.6.1.9"/>
    </reaction>
</comment>
<dbReference type="Gene3D" id="3.40.640.10">
    <property type="entry name" value="Type I PLP-dependent aspartate aminotransferase-like (Major domain)"/>
    <property type="match status" value="1"/>
</dbReference>
<dbReference type="InterPro" id="IPR005861">
    <property type="entry name" value="HisP_aminotrans"/>
</dbReference>
<proteinExistence type="inferred from homology"/>
<keyword evidence="6 11" id="KW-0028">Amino-acid biosynthesis</keyword>
<evidence type="ECO:0000256" key="3">
    <source>
        <dbReference type="ARBA" id="ARBA00007970"/>
    </source>
</evidence>
<keyword evidence="8 11" id="KW-0663">Pyridoxal phosphate</keyword>
<dbReference type="OrthoDB" id="9813612at2"/>
<evidence type="ECO:0000256" key="9">
    <source>
        <dbReference type="ARBA" id="ARBA00023102"/>
    </source>
</evidence>
<evidence type="ECO:0000256" key="4">
    <source>
        <dbReference type="ARBA" id="ARBA00011738"/>
    </source>
</evidence>
<evidence type="ECO:0000256" key="7">
    <source>
        <dbReference type="ARBA" id="ARBA00022679"/>
    </source>
</evidence>
<dbReference type="PANTHER" id="PTHR42885">
    <property type="entry name" value="HISTIDINOL-PHOSPHATE AMINOTRANSFERASE-RELATED"/>
    <property type="match status" value="1"/>
</dbReference>
<evidence type="ECO:0000313" key="14">
    <source>
        <dbReference type="EMBL" id="EHO43056.1"/>
    </source>
</evidence>
<comment type="subunit">
    <text evidence="4 11">Homodimer.</text>
</comment>
<dbReference type="Gene3D" id="3.90.1150.10">
    <property type="entry name" value="Aspartate Aminotransferase, domain 1"/>
    <property type="match status" value="1"/>
</dbReference>
<accession>H1XWT0</accession>
<dbReference type="InterPro" id="IPR015422">
    <property type="entry name" value="PyrdxlP-dep_Trfase_small"/>
</dbReference>
<organism evidence="14 15">
    <name type="scientific">Caldithrix abyssi DSM 13497</name>
    <dbReference type="NCBI Taxonomy" id="880073"/>
    <lineage>
        <taxon>Bacteria</taxon>
        <taxon>Pseudomonadati</taxon>
        <taxon>Calditrichota</taxon>
        <taxon>Calditrichia</taxon>
        <taxon>Calditrichales</taxon>
        <taxon>Calditrichaceae</taxon>
        <taxon>Caldithrix</taxon>
    </lineage>
</organism>
<keyword evidence="5 11" id="KW-0032">Aminotransferase</keyword>
<dbReference type="AlphaFoldDB" id="H1XWT0"/>
<dbReference type="Proteomes" id="UP000004671">
    <property type="component" value="Chromosome"/>
</dbReference>
<evidence type="ECO:0000256" key="5">
    <source>
        <dbReference type="ARBA" id="ARBA00022576"/>
    </source>
</evidence>
<name>H1XWT0_CALAY</name>
<dbReference type="STRING" id="880073.Cabys_2380"/>
<dbReference type="InterPro" id="IPR004839">
    <property type="entry name" value="Aminotransferase_I/II_large"/>
</dbReference>
<evidence type="ECO:0000313" key="16">
    <source>
        <dbReference type="Proteomes" id="UP000183868"/>
    </source>
</evidence>
<dbReference type="InterPro" id="IPR015421">
    <property type="entry name" value="PyrdxlP-dep_Trfase_major"/>
</dbReference>
<dbReference type="UniPathway" id="UPA00031">
    <property type="reaction ID" value="UER00012"/>
</dbReference>
<comment type="pathway">
    <text evidence="2 11">Amino-acid biosynthesis; L-histidine biosynthesis; L-histidine from 5-phospho-alpha-D-ribose 1-diphosphate: step 7/9.</text>
</comment>
<dbReference type="RefSeq" id="WP_006930519.1">
    <property type="nucleotide sequence ID" value="NZ_CM001402.1"/>
</dbReference>
<dbReference type="HOGENOM" id="CLU_017584_3_1_0"/>
<comment type="cofactor">
    <cofactor evidence="1 11">
        <name>pyridoxal 5'-phosphate</name>
        <dbReference type="ChEBI" id="CHEBI:597326"/>
    </cofactor>
</comment>
<dbReference type="HAMAP" id="MF_01023">
    <property type="entry name" value="HisC_aminotrans_2"/>
    <property type="match status" value="1"/>
</dbReference>
<gene>
    <name evidence="11 13" type="primary">hisC</name>
    <name evidence="13" type="ORF">Cabys_2380</name>
    <name evidence="14" type="ORF">Calab_3457</name>
</gene>
<dbReference type="InterPro" id="IPR015424">
    <property type="entry name" value="PyrdxlP-dep_Trfase"/>
</dbReference>
<comment type="similarity">
    <text evidence="3 11">Belongs to the class-II pyridoxal-phosphate-dependent aminotransferase family. Histidinol-phosphate aminotransferase subfamily.</text>
</comment>
<evidence type="ECO:0000256" key="6">
    <source>
        <dbReference type="ARBA" id="ARBA00022605"/>
    </source>
</evidence>
<keyword evidence="9 11" id="KW-0368">Histidine biosynthesis</keyword>
<dbReference type="KEGG" id="caby:Cabys_2380"/>
<evidence type="ECO:0000313" key="15">
    <source>
        <dbReference type="Proteomes" id="UP000004671"/>
    </source>
</evidence>
<dbReference type="Pfam" id="PF00155">
    <property type="entry name" value="Aminotran_1_2"/>
    <property type="match status" value="1"/>
</dbReference>
<evidence type="ECO:0000256" key="11">
    <source>
        <dbReference type="HAMAP-Rule" id="MF_01023"/>
    </source>
</evidence>
<evidence type="ECO:0000256" key="1">
    <source>
        <dbReference type="ARBA" id="ARBA00001933"/>
    </source>
</evidence>